<dbReference type="GO" id="GO:0003700">
    <property type="term" value="F:DNA-binding transcription factor activity"/>
    <property type="evidence" value="ECO:0007669"/>
    <property type="project" value="TreeGrafter"/>
</dbReference>
<keyword evidence="3" id="KW-0804">Transcription</keyword>
<feature type="domain" description="HTH tetR-type" evidence="5">
    <location>
        <begin position="12"/>
        <end position="72"/>
    </location>
</feature>
<proteinExistence type="predicted"/>
<dbReference type="InterPro" id="IPR009057">
    <property type="entry name" value="Homeodomain-like_sf"/>
</dbReference>
<dbReference type="InterPro" id="IPR036271">
    <property type="entry name" value="Tet_transcr_reg_TetR-rel_C_sf"/>
</dbReference>
<evidence type="ECO:0000256" key="3">
    <source>
        <dbReference type="ARBA" id="ARBA00023163"/>
    </source>
</evidence>
<dbReference type="EMBL" id="CP035758">
    <property type="protein sequence ID" value="QBD80120.1"/>
    <property type="molecule type" value="Genomic_DNA"/>
</dbReference>
<dbReference type="PROSITE" id="PS50977">
    <property type="entry name" value="HTH_TETR_2"/>
    <property type="match status" value="1"/>
</dbReference>
<organism evidence="6 7">
    <name type="scientific">Ktedonosporobacter rubrisoli</name>
    <dbReference type="NCBI Taxonomy" id="2509675"/>
    <lineage>
        <taxon>Bacteria</taxon>
        <taxon>Bacillati</taxon>
        <taxon>Chloroflexota</taxon>
        <taxon>Ktedonobacteria</taxon>
        <taxon>Ktedonobacterales</taxon>
        <taxon>Ktedonosporobacteraceae</taxon>
        <taxon>Ktedonosporobacter</taxon>
    </lineage>
</organism>
<accession>A0A4P6JXL8</accession>
<evidence type="ECO:0000256" key="4">
    <source>
        <dbReference type="PROSITE-ProRule" id="PRU00335"/>
    </source>
</evidence>
<protein>
    <submittedName>
        <fullName evidence="6">TetR/AcrR family transcriptional regulator</fullName>
    </submittedName>
</protein>
<dbReference type="PANTHER" id="PTHR30055">
    <property type="entry name" value="HTH-TYPE TRANSCRIPTIONAL REGULATOR RUTR"/>
    <property type="match status" value="1"/>
</dbReference>
<dbReference type="Pfam" id="PF00440">
    <property type="entry name" value="TetR_N"/>
    <property type="match status" value="1"/>
</dbReference>
<feature type="DNA-binding region" description="H-T-H motif" evidence="4">
    <location>
        <begin position="35"/>
        <end position="54"/>
    </location>
</feature>
<dbReference type="AlphaFoldDB" id="A0A4P6JXL8"/>
<dbReference type="InterPro" id="IPR050109">
    <property type="entry name" value="HTH-type_TetR-like_transc_reg"/>
</dbReference>
<evidence type="ECO:0000259" key="5">
    <source>
        <dbReference type="PROSITE" id="PS50977"/>
    </source>
</evidence>
<keyword evidence="1" id="KW-0805">Transcription regulation</keyword>
<gene>
    <name evidence="6" type="ORF">EPA93_30730</name>
</gene>
<dbReference type="PANTHER" id="PTHR30055:SF243">
    <property type="entry name" value="HTH-TYPE TRANSCRIPTIONAL REGULATOR RV1816"/>
    <property type="match status" value="1"/>
</dbReference>
<sequence>MMETSRRERLRAAVSLEIKQVAHQQITAQGISALTLRSIAKQMGFTPQAIYRYFENRDALISELIIDAYNDFAQSIQKASAEVPADAYGERLLSMLLAYRQWAIAHPVDFALIFGAAIPEQHVVQRITQEASLQVPALLGSVLFAAWRQGFLQPLPEYQPIPAEIEALLEDSRIALQSAMDLSDLPVELLHTMFLIWSRLHGLIMLEIGERFQIIKEPEALYRFEVLSILKAMGVSITKR</sequence>
<dbReference type="SUPFAM" id="SSF48498">
    <property type="entry name" value="Tetracyclin repressor-like, C-terminal domain"/>
    <property type="match status" value="1"/>
</dbReference>
<dbReference type="InterPro" id="IPR001647">
    <property type="entry name" value="HTH_TetR"/>
</dbReference>
<dbReference type="GO" id="GO:0000976">
    <property type="term" value="F:transcription cis-regulatory region binding"/>
    <property type="evidence" value="ECO:0007669"/>
    <property type="project" value="TreeGrafter"/>
</dbReference>
<dbReference type="SUPFAM" id="SSF46689">
    <property type="entry name" value="Homeodomain-like"/>
    <property type="match status" value="1"/>
</dbReference>
<evidence type="ECO:0000313" key="7">
    <source>
        <dbReference type="Proteomes" id="UP000290365"/>
    </source>
</evidence>
<dbReference type="Gene3D" id="1.10.357.10">
    <property type="entry name" value="Tetracycline Repressor, domain 2"/>
    <property type="match status" value="1"/>
</dbReference>
<dbReference type="OrthoDB" id="7465645at2"/>
<keyword evidence="2 4" id="KW-0238">DNA-binding</keyword>
<dbReference type="KEGG" id="kbs:EPA93_30730"/>
<dbReference type="Pfam" id="PF13305">
    <property type="entry name" value="TetR_C_33"/>
    <property type="match status" value="1"/>
</dbReference>
<keyword evidence="7" id="KW-1185">Reference proteome</keyword>
<dbReference type="Proteomes" id="UP000290365">
    <property type="component" value="Chromosome"/>
</dbReference>
<dbReference type="RefSeq" id="WP_129891186.1">
    <property type="nucleotide sequence ID" value="NZ_CP035758.1"/>
</dbReference>
<reference evidence="6 7" key="1">
    <citation type="submission" date="2019-01" db="EMBL/GenBank/DDBJ databases">
        <title>Ktedonosporobacter rubrisoli SCAWS-G2.</title>
        <authorList>
            <person name="Huang Y."/>
            <person name="Yan B."/>
        </authorList>
    </citation>
    <scope>NUCLEOTIDE SEQUENCE [LARGE SCALE GENOMIC DNA]</scope>
    <source>
        <strain evidence="6 7">SCAWS-G2</strain>
    </source>
</reference>
<name>A0A4P6JXL8_KTERU</name>
<dbReference type="InterPro" id="IPR025996">
    <property type="entry name" value="MT1864/Rv1816-like_C"/>
</dbReference>
<evidence type="ECO:0000256" key="2">
    <source>
        <dbReference type="ARBA" id="ARBA00023125"/>
    </source>
</evidence>
<evidence type="ECO:0000256" key="1">
    <source>
        <dbReference type="ARBA" id="ARBA00023015"/>
    </source>
</evidence>
<evidence type="ECO:0000313" key="6">
    <source>
        <dbReference type="EMBL" id="QBD80120.1"/>
    </source>
</evidence>